<proteinExistence type="predicted"/>
<name>A0A8B2NYR4_9HYPH</name>
<keyword evidence="1" id="KW-0732">Signal</keyword>
<comment type="caution">
    <text evidence="2">The sequence shown here is derived from an EMBL/GenBank/DDBJ whole genome shotgun (WGS) entry which is preliminary data.</text>
</comment>
<evidence type="ECO:0000256" key="1">
    <source>
        <dbReference type="SAM" id="SignalP"/>
    </source>
</evidence>
<sequence>MTHHLTHSASAVALAIALLAAPFALAPAADAEESSAAEAYCRNLADEAGDVRFARKLARLQEAEQQVNARLQALEAKRQEYEDWLTRREKFLKLAEQNLVAIYAGMRPDAASQQLAAMNELQAAAVIAKVSPRTASAILNEMDTKKAARIAAIMAGLSRDDLNGMPS</sequence>
<dbReference type="RefSeq" id="WP_111347448.1">
    <property type="nucleotide sequence ID" value="NZ_JAIWKD010000004.1"/>
</dbReference>
<feature type="chain" id="PRO_5032575747" description="Flagellar motility protein MotE (MotC chaperone)" evidence="1">
    <location>
        <begin position="27"/>
        <end position="167"/>
    </location>
</feature>
<reference evidence="2 3" key="1">
    <citation type="submission" date="2018-05" db="EMBL/GenBank/DDBJ databases">
        <title>Acuticoccus sediminis sp. nov., isolated from deep-sea sediment of Indian Ocean.</title>
        <authorList>
            <person name="Liu X."/>
            <person name="Lai Q."/>
            <person name="Du Y."/>
            <person name="Sun F."/>
            <person name="Zhang X."/>
            <person name="Wang S."/>
            <person name="Shao Z."/>
        </authorList>
    </citation>
    <scope>NUCLEOTIDE SEQUENCE [LARGE SCALE GENOMIC DNA]</scope>
    <source>
        <strain evidence="2 3">PTG4-2</strain>
    </source>
</reference>
<feature type="signal peptide" evidence="1">
    <location>
        <begin position="1"/>
        <end position="26"/>
    </location>
</feature>
<keyword evidence="3" id="KW-1185">Reference proteome</keyword>
<protein>
    <recommendedName>
        <fullName evidence="4">Flagellar motility protein MotE (MotC chaperone)</fullName>
    </recommendedName>
</protein>
<dbReference type="AlphaFoldDB" id="A0A8B2NYR4"/>
<dbReference type="EMBL" id="QHHQ01000003">
    <property type="protein sequence ID" value="RAI00948.1"/>
    <property type="molecule type" value="Genomic_DNA"/>
</dbReference>
<dbReference type="Proteomes" id="UP000249590">
    <property type="component" value="Unassembled WGS sequence"/>
</dbReference>
<gene>
    <name evidence="2" type="ORF">DLJ53_17115</name>
</gene>
<evidence type="ECO:0000313" key="2">
    <source>
        <dbReference type="EMBL" id="RAI00948.1"/>
    </source>
</evidence>
<evidence type="ECO:0008006" key="4">
    <source>
        <dbReference type="Google" id="ProtNLM"/>
    </source>
</evidence>
<dbReference type="OrthoDB" id="9810610at2"/>
<dbReference type="SUPFAM" id="SSF158791">
    <property type="entry name" value="MgtE N-terminal domain-like"/>
    <property type="match status" value="1"/>
</dbReference>
<accession>A0A8B2NYR4</accession>
<evidence type="ECO:0000313" key="3">
    <source>
        <dbReference type="Proteomes" id="UP000249590"/>
    </source>
</evidence>
<organism evidence="2 3">
    <name type="scientific">Acuticoccus sediminis</name>
    <dbReference type="NCBI Taxonomy" id="2184697"/>
    <lineage>
        <taxon>Bacteria</taxon>
        <taxon>Pseudomonadati</taxon>
        <taxon>Pseudomonadota</taxon>
        <taxon>Alphaproteobacteria</taxon>
        <taxon>Hyphomicrobiales</taxon>
        <taxon>Amorphaceae</taxon>
        <taxon>Acuticoccus</taxon>
    </lineage>
</organism>